<evidence type="ECO:0000313" key="2">
    <source>
        <dbReference type="EMBL" id="SZX79483.1"/>
    </source>
</evidence>
<accession>A0A383W5S9</accession>
<dbReference type="Gene3D" id="3.30.1140.40">
    <property type="entry name" value="Tctex-1"/>
    <property type="match status" value="1"/>
</dbReference>
<dbReference type="EMBL" id="FNXT01001141">
    <property type="protein sequence ID" value="SZX72553.1"/>
    <property type="molecule type" value="Genomic_DNA"/>
</dbReference>
<organism evidence="1 3">
    <name type="scientific">Tetradesmus obliquus</name>
    <name type="common">Green alga</name>
    <name type="synonym">Acutodesmus obliquus</name>
    <dbReference type="NCBI Taxonomy" id="3088"/>
    <lineage>
        <taxon>Eukaryota</taxon>
        <taxon>Viridiplantae</taxon>
        <taxon>Chlorophyta</taxon>
        <taxon>core chlorophytes</taxon>
        <taxon>Chlorophyceae</taxon>
        <taxon>CS clade</taxon>
        <taxon>Sphaeropleales</taxon>
        <taxon>Scenedesmaceae</taxon>
        <taxon>Tetradesmus</taxon>
    </lineage>
</organism>
<sequence length="118" mass="12923">MHDESLVEGGLTEDDLIDDAEVDTMVREAILAAVGDSQFLHAKIDAWSGNIVEGCLKRLAALNKPFKYVLTCNLTQKAGAGLHAASCTRWGDKTDGKLSVQWENQTMTILVTVYWLAI</sequence>
<evidence type="ECO:0008006" key="4">
    <source>
        <dbReference type="Google" id="ProtNLM"/>
    </source>
</evidence>
<dbReference type="Proteomes" id="UP000256970">
    <property type="component" value="Unassembled WGS sequence"/>
</dbReference>
<dbReference type="CDD" id="cd21455">
    <property type="entry name" value="DLC-like_DYNLT1_DYNLT3"/>
    <property type="match status" value="1"/>
</dbReference>
<dbReference type="PANTHER" id="PTHR21255">
    <property type="entry name" value="T-COMPLEX-ASSOCIATED-TESTIS-EXPRESSED 1/ DYNEIN LIGHT CHAIN"/>
    <property type="match status" value="1"/>
</dbReference>
<dbReference type="GO" id="GO:0005737">
    <property type="term" value="C:cytoplasm"/>
    <property type="evidence" value="ECO:0007669"/>
    <property type="project" value="TreeGrafter"/>
</dbReference>
<dbReference type="InterPro" id="IPR005334">
    <property type="entry name" value="Tctex-1-like"/>
</dbReference>
<evidence type="ECO:0000313" key="3">
    <source>
        <dbReference type="Proteomes" id="UP000256970"/>
    </source>
</evidence>
<dbReference type="AlphaFoldDB" id="A0A383W5S9"/>
<proteinExistence type="predicted"/>
<dbReference type="GO" id="GO:0007018">
    <property type="term" value="P:microtubule-based movement"/>
    <property type="evidence" value="ECO:0007669"/>
    <property type="project" value="TreeGrafter"/>
</dbReference>
<name>A0A383W5S9_TETOB</name>
<dbReference type="GO" id="GO:0045505">
    <property type="term" value="F:dynein intermediate chain binding"/>
    <property type="evidence" value="ECO:0007669"/>
    <property type="project" value="TreeGrafter"/>
</dbReference>
<reference evidence="1 3" key="1">
    <citation type="submission" date="2016-10" db="EMBL/GenBank/DDBJ databases">
        <authorList>
            <person name="Cai Z."/>
        </authorList>
    </citation>
    <scope>NUCLEOTIDE SEQUENCE [LARGE SCALE GENOMIC DNA]</scope>
</reference>
<keyword evidence="3" id="KW-1185">Reference proteome</keyword>
<dbReference type="EMBL" id="FNXT01001367">
    <property type="protein sequence ID" value="SZX79483.1"/>
    <property type="molecule type" value="Genomic_DNA"/>
</dbReference>
<dbReference type="Pfam" id="PF03645">
    <property type="entry name" value="Tctex-1"/>
    <property type="match status" value="1"/>
</dbReference>
<dbReference type="GO" id="GO:0005868">
    <property type="term" value="C:cytoplasmic dynein complex"/>
    <property type="evidence" value="ECO:0007669"/>
    <property type="project" value="TreeGrafter"/>
</dbReference>
<dbReference type="InterPro" id="IPR038586">
    <property type="entry name" value="Tctex-1-like_sf"/>
</dbReference>
<dbReference type="STRING" id="3088.A0A383W5S9"/>
<gene>
    <name evidence="1" type="ORF">BQ4739_LOCUS12720</name>
    <name evidence="2" type="ORF">BQ4739_LOCUS19755</name>
</gene>
<evidence type="ECO:0000313" key="1">
    <source>
        <dbReference type="EMBL" id="SZX72553.1"/>
    </source>
</evidence>
<dbReference type="PANTHER" id="PTHR21255:SF4">
    <property type="entry name" value="DYNEIN LIGHT CHAIN TCTEX-TYPE"/>
    <property type="match status" value="1"/>
</dbReference>
<protein>
    <recommendedName>
        <fullName evidence="4">Dynein light chain</fullName>
    </recommendedName>
</protein>